<proteinExistence type="predicted"/>
<organism evidence="3 4">
    <name type="scientific">Amylolactobacillus amylotrophicus DSM 20534</name>
    <dbReference type="NCBI Taxonomy" id="1423722"/>
    <lineage>
        <taxon>Bacteria</taxon>
        <taxon>Bacillati</taxon>
        <taxon>Bacillota</taxon>
        <taxon>Bacilli</taxon>
        <taxon>Lactobacillales</taxon>
        <taxon>Lactobacillaceae</taxon>
        <taxon>Amylolactobacillus</taxon>
    </lineage>
</organism>
<dbReference type="PANTHER" id="PTHR37817:SF1">
    <property type="entry name" value="N-ACETYLTRANSFERASE EIS"/>
    <property type="match status" value="1"/>
</dbReference>
<dbReference type="InterPro" id="IPR025559">
    <property type="entry name" value="Eis_dom"/>
</dbReference>
<reference evidence="3 4" key="1">
    <citation type="journal article" date="2015" name="Genome Announc.">
        <title>Expanding the biotechnology potential of lactobacilli through comparative genomics of 213 strains and associated genera.</title>
        <authorList>
            <person name="Sun Z."/>
            <person name="Harris H.M."/>
            <person name="McCann A."/>
            <person name="Guo C."/>
            <person name="Argimon S."/>
            <person name="Zhang W."/>
            <person name="Yang X."/>
            <person name="Jeffery I.B."/>
            <person name="Cooney J.C."/>
            <person name="Kagawa T.F."/>
            <person name="Liu W."/>
            <person name="Song Y."/>
            <person name="Salvetti E."/>
            <person name="Wrobel A."/>
            <person name="Rasinkangas P."/>
            <person name="Parkhill J."/>
            <person name="Rea M.C."/>
            <person name="O'Sullivan O."/>
            <person name="Ritari J."/>
            <person name="Douillard F.P."/>
            <person name="Paul Ross R."/>
            <person name="Yang R."/>
            <person name="Briner A.E."/>
            <person name="Felis G.E."/>
            <person name="de Vos W.M."/>
            <person name="Barrangou R."/>
            <person name="Klaenhammer T.R."/>
            <person name="Caufield P.W."/>
            <person name="Cui Y."/>
            <person name="Zhang H."/>
            <person name="O'Toole P.W."/>
        </authorList>
    </citation>
    <scope>NUCLEOTIDE SEQUENCE [LARGE SCALE GENOMIC DNA]</scope>
    <source>
        <strain evidence="3 4">DSM 20534</strain>
    </source>
</reference>
<dbReference type="PATRIC" id="fig|1423722.3.peg.1162"/>
<keyword evidence="4" id="KW-1185">Reference proteome</keyword>
<comment type="caution">
    <text evidence="3">The sequence shown here is derived from an EMBL/GenBank/DDBJ whole genome shotgun (WGS) entry which is preliminary data.</text>
</comment>
<dbReference type="Pfam" id="PF13530">
    <property type="entry name" value="SCP2_2"/>
    <property type="match status" value="1"/>
</dbReference>
<dbReference type="InterPro" id="IPR016181">
    <property type="entry name" value="Acyl_CoA_acyltransferase"/>
</dbReference>
<dbReference type="InterPro" id="IPR041380">
    <property type="entry name" value="Acetyltransf_17"/>
</dbReference>
<dbReference type="AlphaFoldDB" id="A0A0R1GUB3"/>
<feature type="domain" description="Enhanced intracellular survival protein" evidence="1">
    <location>
        <begin position="268"/>
        <end position="353"/>
    </location>
</feature>
<dbReference type="Gene3D" id="3.30.1050.10">
    <property type="entry name" value="SCP2 sterol-binding domain"/>
    <property type="match status" value="1"/>
</dbReference>
<dbReference type="Pfam" id="PF13527">
    <property type="entry name" value="Acetyltransf_9"/>
    <property type="match status" value="1"/>
</dbReference>
<evidence type="ECO:0000259" key="1">
    <source>
        <dbReference type="Pfam" id="PF13530"/>
    </source>
</evidence>
<sequence>MQAFQKVDDVWTRAAFWARFNHAAVYRTTVGERVIAGLYAINLPVSFVGRQLAMRGIGVVMSDPVFRGQGGPSKLMRQALVEMDAAQVELSYLAPFSYTFYRRFGYEQVFNRTTTTFKRQELVAPDLSSDVQFSTASFAAVVEKLQAFYAARVQDLRGGLVRDDWWWDYLVTRYNERQVLLCQGADGGLLGYTLYVETPNEIQVVERVAVNAQVSNTLLVYLNNQLDEGQQLSVVTPNSMYFGLELPEPDLATTAVTPYMMARIVNIQSFVRQYPFSADFAEINIKLTDPVIERNNGVGRFTPGSLTKAPAQQRPDLEISITRFSQLMLGAVTLQQLIDWQQVIVNDDKRAQQFALTLVQTEPELVDYF</sequence>
<dbReference type="Pfam" id="PF17668">
    <property type="entry name" value="Acetyltransf_17"/>
    <property type="match status" value="1"/>
</dbReference>
<feature type="domain" description="Eis-like acetyltransferase" evidence="2">
    <location>
        <begin position="158"/>
        <end position="264"/>
    </location>
</feature>
<accession>A0A0R1GUB3</accession>
<dbReference type="EMBL" id="AZCV01000003">
    <property type="protein sequence ID" value="KRK37805.1"/>
    <property type="molecule type" value="Genomic_DNA"/>
</dbReference>
<dbReference type="Proteomes" id="UP000050909">
    <property type="component" value="Unassembled WGS sequence"/>
</dbReference>
<protein>
    <submittedName>
        <fullName evidence="3">Putative acetyltransferase (Putative)</fullName>
    </submittedName>
</protein>
<dbReference type="InterPro" id="IPR036527">
    <property type="entry name" value="SCP2_sterol-bd_dom_sf"/>
</dbReference>
<name>A0A0R1GUB3_9LACO</name>
<dbReference type="SUPFAM" id="SSF55718">
    <property type="entry name" value="SCP-like"/>
    <property type="match status" value="1"/>
</dbReference>
<dbReference type="Gene3D" id="3.40.630.30">
    <property type="match status" value="2"/>
</dbReference>
<evidence type="ECO:0000259" key="2">
    <source>
        <dbReference type="Pfam" id="PF17668"/>
    </source>
</evidence>
<keyword evidence="3" id="KW-0808">Transferase</keyword>
<dbReference type="PANTHER" id="PTHR37817">
    <property type="entry name" value="N-ACETYLTRANSFERASE EIS"/>
    <property type="match status" value="1"/>
</dbReference>
<dbReference type="InterPro" id="IPR051554">
    <property type="entry name" value="Acetyltransferase_Eis"/>
</dbReference>
<gene>
    <name evidence="3" type="ORF">FC62_GL001139</name>
</gene>
<dbReference type="GO" id="GO:0030649">
    <property type="term" value="P:aminoglycoside antibiotic catabolic process"/>
    <property type="evidence" value="ECO:0007669"/>
    <property type="project" value="TreeGrafter"/>
</dbReference>
<evidence type="ECO:0000313" key="4">
    <source>
        <dbReference type="Proteomes" id="UP000050909"/>
    </source>
</evidence>
<dbReference type="GO" id="GO:0034069">
    <property type="term" value="F:aminoglycoside N-acetyltransferase activity"/>
    <property type="evidence" value="ECO:0007669"/>
    <property type="project" value="TreeGrafter"/>
</dbReference>
<evidence type="ECO:0000313" key="3">
    <source>
        <dbReference type="EMBL" id="KRK37805.1"/>
    </source>
</evidence>
<dbReference type="SUPFAM" id="SSF55729">
    <property type="entry name" value="Acyl-CoA N-acyltransferases (Nat)"/>
    <property type="match status" value="1"/>
</dbReference>
<dbReference type="RefSeq" id="WP_054745772.1">
    <property type="nucleotide sequence ID" value="NZ_AZCV01000003.1"/>
</dbReference>